<evidence type="ECO:0008006" key="3">
    <source>
        <dbReference type="Google" id="ProtNLM"/>
    </source>
</evidence>
<reference evidence="1 2" key="1">
    <citation type="journal article" date="2016" name="Nat. Commun.">
        <title>Thousands of microbial genomes shed light on interconnected biogeochemical processes in an aquifer system.</title>
        <authorList>
            <person name="Anantharaman K."/>
            <person name="Brown C.T."/>
            <person name="Hug L.A."/>
            <person name="Sharon I."/>
            <person name="Castelle C.J."/>
            <person name="Probst A.J."/>
            <person name="Thomas B.C."/>
            <person name="Singh A."/>
            <person name="Wilkins M.J."/>
            <person name="Karaoz U."/>
            <person name="Brodie E.L."/>
            <person name="Williams K.H."/>
            <person name="Hubbard S.S."/>
            <person name="Banfield J.F."/>
        </authorList>
    </citation>
    <scope>NUCLEOTIDE SEQUENCE [LARGE SCALE GENOMIC DNA]</scope>
</reference>
<dbReference type="EMBL" id="MFTJ01000049">
    <property type="protein sequence ID" value="OGI64520.1"/>
    <property type="molecule type" value="Genomic_DNA"/>
</dbReference>
<comment type="caution">
    <text evidence="1">The sequence shown here is derived from an EMBL/GenBank/DDBJ whole genome shotgun (WGS) entry which is preliminary data.</text>
</comment>
<evidence type="ECO:0000313" key="1">
    <source>
        <dbReference type="EMBL" id="OGI64520.1"/>
    </source>
</evidence>
<protein>
    <recommendedName>
        <fullName evidence="3">DNA polymerase III delta N-terminal domain-containing protein</fullName>
    </recommendedName>
</protein>
<dbReference type="Proteomes" id="UP000178700">
    <property type="component" value="Unassembled WGS sequence"/>
</dbReference>
<organism evidence="1 2">
    <name type="scientific">Candidatus Nomurabacteria bacterium RIFCSPHIGHO2_01_FULL_39_10</name>
    <dbReference type="NCBI Taxonomy" id="1801733"/>
    <lineage>
        <taxon>Bacteria</taxon>
        <taxon>Candidatus Nomuraibacteriota</taxon>
    </lineage>
</organism>
<sequence>MLHLFAGDDAKNKLLFYERFISSVPVSTEKFLISRNNFDPMQIESLYSGSSLFSALSATIFQNIFEHEETRNFVLEKLELMGESQNSFIFLESKLNKPILDAFKKARAELNVFELPKEKKEKFDNFLVANAFSQKDKLNMWIYFRQAMDKGVGMEEIVGVLFWKIKDMLLKKNFSKFSEGELKNSALRLSYLLPEARKKGCDDESAFEQFLLEAF</sequence>
<proteinExistence type="predicted"/>
<gene>
    <name evidence="1" type="ORF">A2642_02305</name>
</gene>
<name>A0A1F6V4A6_9BACT</name>
<accession>A0A1F6V4A6</accession>
<dbReference type="AlphaFoldDB" id="A0A1F6V4A6"/>
<evidence type="ECO:0000313" key="2">
    <source>
        <dbReference type="Proteomes" id="UP000178700"/>
    </source>
</evidence>